<reference evidence="1" key="1">
    <citation type="submission" date="2020-10" db="EMBL/GenBank/DDBJ databases">
        <title>Phylogeny of dyella-like bacteria.</title>
        <authorList>
            <person name="Fu J."/>
        </authorList>
    </citation>
    <scope>NUCLEOTIDE SEQUENCE</scope>
    <source>
        <strain evidence="1">DHON07</strain>
    </source>
</reference>
<gene>
    <name evidence="1" type="ORF">ISS99_10200</name>
</gene>
<organism evidence="1 2">
    <name type="scientific">Dyella mobilis</name>
    <dbReference type="NCBI Taxonomy" id="1849582"/>
    <lineage>
        <taxon>Bacteria</taxon>
        <taxon>Pseudomonadati</taxon>
        <taxon>Pseudomonadota</taxon>
        <taxon>Gammaproteobacteria</taxon>
        <taxon>Lysobacterales</taxon>
        <taxon>Rhodanobacteraceae</taxon>
        <taxon>Dyella</taxon>
    </lineage>
</organism>
<dbReference type="EMBL" id="JADIKF010000038">
    <property type="protein sequence ID" value="MBM7129899.1"/>
    <property type="molecule type" value="Genomic_DNA"/>
</dbReference>
<dbReference type="Proteomes" id="UP001430193">
    <property type="component" value="Unassembled WGS sequence"/>
</dbReference>
<proteinExistence type="predicted"/>
<comment type="caution">
    <text evidence="1">The sequence shown here is derived from an EMBL/GenBank/DDBJ whole genome shotgun (WGS) entry which is preliminary data.</text>
</comment>
<name>A0ABS2KFN3_9GAMM</name>
<dbReference type="RefSeq" id="WP_204631494.1">
    <property type="nucleotide sequence ID" value="NZ_BSOC01000003.1"/>
</dbReference>
<evidence type="ECO:0000313" key="2">
    <source>
        <dbReference type="Proteomes" id="UP001430193"/>
    </source>
</evidence>
<keyword evidence="2" id="KW-1185">Reference proteome</keyword>
<accession>A0ABS2KFN3</accession>
<sequence>MIHLEVSPKEMAYLLLSLKRYQESLLAQEAEDLGDAATDLIVIQSLAQKLRTAIEAK</sequence>
<evidence type="ECO:0000313" key="1">
    <source>
        <dbReference type="EMBL" id="MBM7129899.1"/>
    </source>
</evidence>
<protein>
    <submittedName>
        <fullName evidence="1">Uncharacterized protein</fullName>
    </submittedName>
</protein>